<protein>
    <submittedName>
        <fullName evidence="1">Uncharacterized protein</fullName>
    </submittedName>
</protein>
<name>A0A428WMU9_AMYBA</name>
<dbReference type="RefSeq" id="WP_125591736.1">
    <property type="nucleotide sequence ID" value="NZ_QHHU01000020.1"/>
</dbReference>
<dbReference type="SUPFAM" id="SSF53706">
    <property type="entry name" value="Formate dehydrogenase/DMSO reductase, domains 1-3"/>
    <property type="match status" value="1"/>
</dbReference>
<organism evidence="1 2">
    <name type="scientific">Amycolatopsis balhimycina DSM 5908</name>
    <dbReference type="NCBI Taxonomy" id="1081091"/>
    <lineage>
        <taxon>Bacteria</taxon>
        <taxon>Bacillati</taxon>
        <taxon>Actinomycetota</taxon>
        <taxon>Actinomycetes</taxon>
        <taxon>Pseudonocardiales</taxon>
        <taxon>Pseudonocardiaceae</taxon>
        <taxon>Amycolatopsis</taxon>
    </lineage>
</organism>
<evidence type="ECO:0000313" key="1">
    <source>
        <dbReference type="EMBL" id="RSM44383.1"/>
    </source>
</evidence>
<dbReference type="EMBL" id="QHHU01000020">
    <property type="protein sequence ID" value="RSM44383.1"/>
    <property type="molecule type" value="Genomic_DNA"/>
</dbReference>
<accession>A0A428WMU9</accession>
<gene>
    <name evidence="1" type="ORF">DMA12_16245</name>
</gene>
<proteinExistence type="predicted"/>
<sequence length="67" mass="7400">MGPELKLEVGADIPLAHAIAREIIHSGPANETFIERATEGFADFGGFPLRIAEFFRDESRGQCVQNR</sequence>
<keyword evidence="2" id="KW-1185">Reference proteome</keyword>
<evidence type="ECO:0000313" key="2">
    <source>
        <dbReference type="Proteomes" id="UP000286716"/>
    </source>
</evidence>
<dbReference type="AlphaFoldDB" id="A0A428WMU9"/>
<reference evidence="1 2" key="1">
    <citation type="submission" date="2018-05" db="EMBL/GenBank/DDBJ databases">
        <title>Evolution of GPA BGCs.</title>
        <authorList>
            <person name="Waglechner N."/>
            <person name="Wright G.D."/>
        </authorList>
    </citation>
    <scope>NUCLEOTIDE SEQUENCE [LARGE SCALE GENOMIC DNA]</scope>
    <source>
        <strain evidence="1 2">DSM 5908</strain>
    </source>
</reference>
<dbReference type="OrthoDB" id="7376058at2"/>
<dbReference type="Gene3D" id="3.40.228.10">
    <property type="entry name" value="Dimethylsulfoxide Reductase, domain 2"/>
    <property type="match status" value="1"/>
</dbReference>
<comment type="caution">
    <text evidence="1">The sequence shown here is derived from an EMBL/GenBank/DDBJ whole genome shotgun (WGS) entry which is preliminary data.</text>
</comment>
<dbReference type="Proteomes" id="UP000286716">
    <property type="component" value="Unassembled WGS sequence"/>
</dbReference>